<keyword evidence="1" id="KW-1133">Transmembrane helix</keyword>
<reference evidence="2 3" key="1">
    <citation type="submission" date="2016-08" db="EMBL/GenBank/DDBJ databases">
        <authorList>
            <person name="Seilhamer J.J."/>
        </authorList>
    </citation>
    <scope>NUCLEOTIDE SEQUENCE [LARGE SCALE GENOMIC DNA]</scope>
    <source>
        <strain evidence="2 3">A37T2</strain>
    </source>
</reference>
<protein>
    <submittedName>
        <fullName evidence="2">Uncharacterized protein</fullName>
    </submittedName>
</protein>
<dbReference type="AlphaFoldDB" id="A0A1C3YRG9"/>
<dbReference type="STRING" id="1335309.GA0116948_10166"/>
<evidence type="ECO:0000256" key="1">
    <source>
        <dbReference type="SAM" id="Phobius"/>
    </source>
</evidence>
<dbReference type="Proteomes" id="UP000242818">
    <property type="component" value="Unassembled WGS sequence"/>
</dbReference>
<keyword evidence="1" id="KW-0472">Membrane</keyword>
<keyword evidence="3" id="KW-1185">Reference proteome</keyword>
<feature type="transmembrane region" description="Helical" evidence="1">
    <location>
        <begin position="16"/>
        <end position="33"/>
    </location>
</feature>
<keyword evidence="1" id="KW-0812">Transmembrane</keyword>
<dbReference type="EMBL" id="FMAR01000001">
    <property type="protein sequence ID" value="SCB72679.1"/>
    <property type="molecule type" value="Genomic_DNA"/>
</dbReference>
<accession>A0A1C3YRG9</accession>
<evidence type="ECO:0000313" key="3">
    <source>
        <dbReference type="Proteomes" id="UP000242818"/>
    </source>
</evidence>
<organism evidence="2 3">
    <name type="scientific">Chitinophaga costaii</name>
    <dbReference type="NCBI Taxonomy" id="1335309"/>
    <lineage>
        <taxon>Bacteria</taxon>
        <taxon>Pseudomonadati</taxon>
        <taxon>Bacteroidota</taxon>
        <taxon>Chitinophagia</taxon>
        <taxon>Chitinophagales</taxon>
        <taxon>Chitinophagaceae</taxon>
        <taxon>Chitinophaga</taxon>
    </lineage>
</organism>
<proteinExistence type="predicted"/>
<sequence length="42" mass="4916">MLLHKFDNTMISTNKFRIIIWAFISFIVFFKGIPQKAGLQLS</sequence>
<evidence type="ECO:0000313" key="2">
    <source>
        <dbReference type="EMBL" id="SCB72679.1"/>
    </source>
</evidence>
<name>A0A1C3YRG9_9BACT</name>
<gene>
    <name evidence="2" type="ORF">GA0116948_10166</name>
</gene>